<evidence type="ECO:0000313" key="8">
    <source>
        <dbReference type="Proteomes" id="UP001275932"/>
    </source>
</evidence>
<proteinExistence type="inferred from homology"/>
<dbReference type="NCBIfam" id="NF004685">
    <property type="entry name" value="PRK06029.1"/>
    <property type="match status" value="1"/>
</dbReference>
<gene>
    <name evidence="5" type="primary">ubiX</name>
    <name evidence="7" type="ORF">MOX91_05650</name>
</gene>
<comment type="function">
    <text evidence="5">Flavin prenyltransferase that catalyzes the synthesis of the prenylated FMN cofactor (prenyl-FMN) for 4-hydroxy-3-polyprenylbenzoic acid decarboxylase UbiD. The prenyltransferase is metal-independent and links a dimethylallyl moiety from dimethylallyl monophosphate (DMAP) to the flavin N5 and C6 atoms of FMN.</text>
</comment>
<feature type="binding site" evidence="5">
    <location>
        <position position="130"/>
    </location>
    <ligand>
        <name>FMN</name>
        <dbReference type="ChEBI" id="CHEBI:58210"/>
    </ligand>
</feature>
<dbReference type="Proteomes" id="UP001275932">
    <property type="component" value="Unassembled WGS sequence"/>
</dbReference>
<name>A0ABU4WIR6_9BACT</name>
<feature type="binding site" evidence="5">
    <location>
        <position position="160"/>
    </location>
    <ligand>
        <name>dimethylallyl phosphate</name>
        <dbReference type="ChEBI" id="CHEBI:88052"/>
    </ligand>
</feature>
<evidence type="ECO:0000259" key="6">
    <source>
        <dbReference type="Pfam" id="PF02441"/>
    </source>
</evidence>
<dbReference type="InterPro" id="IPR003382">
    <property type="entry name" value="Flavoprotein"/>
</dbReference>
<dbReference type="Gene3D" id="3.40.50.1950">
    <property type="entry name" value="Flavin prenyltransferase-like"/>
    <property type="match status" value="1"/>
</dbReference>
<accession>A0ABU4WIR6</accession>
<comment type="similarity">
    <text evidence="5">Belongs to the UbiX/PAD1 family.</text>
</comment>
<organism evidence="7 8">
    <name type="scientific">Intestinicryptomonas porci</name>
    <dbReference type="NCBI Taxonomy" id="2926320"/>
    <lineage>
        <taxon>Bacteria</taxon>
        <taxon>Pseudomonadati</taxon>
        <taxon>Verrucomicrobiota</taxon>
        <taxon>Opitutia</taxon>
        <taxon>Opitutales</taxon>
        <taxon>Intestinicryptomonaceae</taxon>
        <taxon>Intestinicryptomonas</taxon>
    </lineage>
</organism>
<dbReference type="SUPFAM" id="SSF52507">
    <property type="entry name" value="Homo-oligomeric flavin-containing Cys decarboxylases, HFCD"/>
    <property type="match status" value="1"/>
</dbReference>
<comment type="caution">
    <text evidence="5">Lacks conserved residue(s) required for the propagation of feature annotation.</text>
</comment>
<protein>
    <recommendedName>
        <fullName evidence="5">Flavin prenyltransferase UbiX</fullName>
        <ecNumber evidence="5">2.5.1.129</ecNumber>
    </recommendedName>
</protein>
<evidence type="ECO:0000256" key="4">
    <source>
        <dbReference type="ARBA" id="ARBA00022679"/>
    </source>
</evidence>
<dbReference type="RefSeq" id="WP_370397109.1">
    <property type="nucleotide sequence ID" value="NZ_JALBUT010000005.1"/>
</dbReference>
<dbReference type="EMBL" id="JALBUT010000005">
    <property type="protein sequence ID" value="MDX8415663.1"/>
    <property type="molecule type" value="Genomic_DNA"/>
</dbReference>
<sequence>MTGKKIAVGICGASGMPYARRLMEVLAESGASVYASASSAAKPIFKSELGIEFQDFANALSQKFPSVKFFDDFDFSAPIASGSFYFDAMAICPCSMKTLSRIATATGDNLICRAADVALKERRKLVLVARETPLSLIHLRNMVSVTEAGAVVLPACPAFYFKENTVKELVDFVVARTLSAMGIKQNLTAQWGEKYQ</sequence>
<dbReference type="EC" id="2.5.1.129" evidence="5"/>
<evidence type="ECO:0000256" key="1">
    <source>
        <dbReference type="ARBA" id="ARBA00022602"/>
    </source>
</evidence>
<keyword evidence="8" id="KW-1185">Reference proteome</keyword>
<evidence type="ECO:0000256" key="2">
    <source>
        <dbReference type="ARBA" id="ARBA00022630"/>
    </source>
</evidence>
<dbReference type="Pfam" id="PF02441">
    <property type="entry name" value="Flavoprotein"/>
    <property type="match status" value="1"/>
</dbReference>
<reference evidence="7 8" key="1">
    <citation type="submission" date="2022-03" db="EMBL/GenBank/DDBJ databases">
        <title>Novel taxa within the pig intestine.</title>
        <authorList>
            <person name="Wylensek D."/>
            <person name="Bishof K."/>
            <person name="Afrizal A."/>
            <person name="Clavel T."/>
        </authorList>
    </citation>
    <scope>NUCLEOTIDE SEQUENCE [LARGE SCALE GENOMIC DNA]</scope>
    <source>
        <strain evidence="7 8">CLA-KB-P66</strain>
    </source>
</reference>
<keyword evidence="4 5" id="KW-0808">Transferase</keyword>
<keyword evidence="1 5" id="KW-0637">Prenyltransferase</keyword>
<feature type="domain" description="Flavoprotein" evidence="6">
    <location>
        <begin position="4"/>
        <end position="179"/>
    </location>
</feature>
<comment type="catalytic activity">
    <reaction evidence="5">
        <text>dimethylallyl phosphate + FMNH2 = prenylated FMNH2 + phosphate</text>
        <dbReference type="Rhea" id="RHEA:37743"/>
        <dbReference type="ChEBI" id="CHEBI:43474"/>
        <dbReference type="ChEBI" id="CHEBI:57618"/>
        <dbReference type="ChEBI" id="CHEBI:87467"/>
        <dbReference type="ChEBI" id="CHEBI:88052"/>
        <dbReference type="EC" id="2.5.1.129"/>
    </reaction>
</comment>
<dbReference type="InterPro" id="IPR004507">
    <property type="entry name" value="UbiX-like"/>
</dbReference>
<dbReference type="NCBIfam" id="TIGR00421">
    <property type="entry name" value="ubiX_pad"/>
    <property type="match status" value="1"/>
</dbReference>
<dbReference type="HAMAP" id="MF_01984">
    <property type="entry name" value="ubiX_pad"/>
    <property type="match status" value="1"/>
</dbReference>
<evidence type="ECO:0000313" key="7">
    <source>
        <dbReference type="EMBL" id="MDX8415663.1"/>
    </source>
</evidence>
<evidence type="ECO:0000256" key="5">
    <source>
        <dbReference type="HAMAP-Rule" id="MF_01984"/>
    </source>
</evidence>
<feature type="binding site" evidence="5">
    <location>
        <position position="38"/>
    </location>
    <ligand>
        <name>FMN</name>
        <dbReference type="ChEBI" id="CHEBI:58210"/>
    </ligand>
</feature>
<feature type="binding site" evidence="5">
    <location>
        <position position="176"/>
    </location>
    <ligand>
        <name>dimethylallyl phosphate</name>
        <dbReference type="ChEBI" id="CHEBI:88052"/>
    </ligand>
</feature>
<keyword evidence="2 5" id="KW-0285">Flavoprotein</keyword>
<dbReference type="InterPro" id="IPR036551">
    <property type="entry name" value="Flavin_trans-like"/>
</dbReference>
<evidence type="ECO:0000256" key="3">
    <source>
        <dbReference type="ARBA" id="ARBA00022643"/>
    </source>
</evidence>
<feature type="binding site" evidence="5">
    <location>
        <begin position="12"/>
        <end position="14"/>
    </location>
    <ligand>
        <name>FMN</name>
        <dbReference type="ChEBI" id="CHEBI:58210"/>
    </ligand>
</feature>
<feature type="binding site" evidence="5">
    <location>
        <begin position="95"/>
        <end position="98"/>
    </location>
    <ligand>
        <name>FMN</name>
        <dbReference type="ChEBI" id="CHEBI:58210"/>
    </ligand>
</feature>
<keyword evidence="3 5" id="KW-0288">FMN</keyword>
<comment type="caution">
    <text evidence="7">The sequence shown here is derived from an EMBL/GenBank/DDBJ whole genome shotgun (WGS) entry which is preliminary data.</text>
</comment>